<reference evidence="9" key="1">
    <citation type="submission" date="2023-04" db="EMBL/GenBank/DDBJ databases">
        <title>Chromosome-level genome of Chaenocephalus aceratus.</title>
        <authorList>
            <person name="Park H."/>
        </authorList>
    </citation>
    <scope>NUCLEOTIDE SEQUENCE</scope>
    <source>
        <strain evidence="9">DE</strain>
        <tissue evidence="9">Muscle</tissue>
    </source>
</reference>
<evidence type="ECO:0000256" key="6">
    <source>
        <dbReference type="SAM" id="Coils"/>
    </source>
</evidence>
<dbReference type="PANTHER" id="PTHR45879:SF3">
    <property type="entry name" value="CYCLIC AMP RESPONSE ELEMENT-BINDING PROTEIN B"/>
    <property type="match status" value="1"/>
</dbReference>
<dbReference type="GO" id="GO:0000981">
    <property type="term" value="F:DNA-binding transcription factor activity, RNA polymerase II-specific"/>
    <property type="evidence" value="ECO:0007669"/>
    <property type="project" value="TreeGrafter"/>
</dbReference>
<evidence type="ECO:0000313" key="9">
    <source>
        <dbReference type="EMBL" id="KAK1885120.1"/>
    </source>
</evidence>
<organism evidence="9 10">
    <name type="scientific">Dissostichus eleginoides</name>
    <name type="common">Patagonian toothfish</name>
    <name type="synonym">Dissostichus amissus</name>
    <dbReference type="NCBI Taxonomy" id="100907"/>
    <lineage>
        <taxon>Eukaryota</taxon>
        <taxon>Metazoa</taxon>
        <taxon>Chordata</taxon>
        <taxon>Craniata</taxon>
        <taxon>Vertebrata</taxon>
        <taxon>Euteleostomi</taxon>
        <taxon>Actinopterygii</taxon>
        <taxon>Neopterygii</taxon>
        <taxon>Teleostei</taxon>
        <taxon>Neoteleostei</taxon>
        <taxon>Acanthomorphata</taxon>
        <taxon>Eupercaria</taxon>
        <taxon>Perciformes</taxon>
        <taxon>Notothenioidei</taxon>
        <taxon>Nototheniidae</taxon>
        <taxon>Dissostichus</taxon>
    </lineage>
</organism>
<feature type="domain" description="BZIP" evidence="8">
    <location>
        <begin position="47"/>
        <end position="98"/>
    </location>
</feature>
<proteinExistence type="predicted"/>
<evidence type="ECO:0000256" key="4">
    <source>
        <dbReference type="ARBA" id="ARBA00023163"/>
    </source>
</evidence>
<dbReference type="FunFam" id="1.20.5.170:FF:000003">
    <property type="entry name" value="cAMP-responsive element modulator isoform X2"/>
    <property type="match status" value="1"/>
</dbReference>
<dbReference type="InterPro" id="IPR001630">
    <property type="entry name" value="Leuzip_CREB"/>
</dbReference>
<comment type="caution">
    <text evidence="9">The sequence shown here is derived from an EMBL/GenBank/DDBJ whole genome shotgun (WGS) entry which is preliminary data.</text>
</comment>
<dbReference type="PROSITE" id="PS00036">
    <property type="entry name" value="BZIP_BASIC"/>
    <property type="match status" value="1"/>
</dbReference>
<evidence type="ECO:0000256" key="3">
    <source>
        <dbReference type="ARBA" id="ARBA00023125"/>
    </source>
</evidence>
<evidence type="ECO:0000313" key="10">
    <source>
        <dbReference type="Proteomes" id="UP001228049"/>
    </source>
</evidence>
<keyword evidence="2" id="KW-0805">Transcription regulation</keyword>
<dbReference type="PANTHER" id="PTHR45879">
    <property type="entry name" value="CYCLIC AMP RESPONSE ELEMENT-BINDING PROTEIN B"/>
    <property type="match status" value="1"/>
</dbReference>
<evidence type="ECO:0000256" key="7">
    <source>
        <dbReference type="SAM" id="MobiDB-lite"/>
    </source>
</evidence>
<dbReference type="GO" id="GO:0005634">
    <property type="term" value="C:nucleus"/>
    <property type="evidence" value="ECO:0007669"/>
    <property type="project" value="UniProtKB-SubCell"/>
</dbReference>
<comment type="subcellular location">
    <subcellularLocation>
        <location evidence="1">Nucleus</location>
    </subcellularLocation>
</comment>
<dbReference type="SMART" id="SM00338">
    <property type="entry name" value="BRLZ"/>
    <property type="match status" value="1"/>
</dbReference>
<accession>A0AAD9BJL1</accession>
<protein>
    <submittedName>
        <fullName evidence="9">Cyclic AMP-dependent transcription factor ATF-1</fullName>
    </submittedName>
</protein>
<dbReference type="PRINTS" id="PR00041">
    <property type="entry name" value="LEUZIPPRCREB"/>
</dbReference>
<evidence type="ECO:0000256" key="5">
    <source>
        <dbReference type="ARBA" id="ARBA00023242"/>
    </source>
</evidence>
<dbReference type="SUPFAM" id="SSF57959">
    <property type="entry name" value="Leucine zipper domain"/>
    <property type="match status" value="1"/>
</dbReference>
<keyword evidence="10" id="KW-1185">Reference proteome</keyword>
<keyword evidence="4" id="KW-0804">Transcription</keyword>
<dbReference type="InterPro" id="IPR004827">
    <property type="entry name" value="bZIP"/>
</dbReference>
<dbReference type="Proteomes" id="UP001228049">
    <property type="component" value="Unassembled WGS sequence"/>
</dbReference>
<evidence type="ECO:0000256" key="2">
    <source>
        <dbReference type="ARBA" id="ARBA00023015"/>
    </source>
</evidence>
<gene>
    <name evidence="9" type="ORF">KUDE01_031316</name>
</gene>
<dbReference type="CDD" id="cd14690">
    <property type="entry name" value="bZIP_CREB1"/>
    <property type="match status" value="1"/>
</dbReference>
<dbReference type="Pfam" id="PF00170">
    <property type="entry name" value="bZIP_1"/>
    <property type="match status" value="1"/>
</dbReference>
<evidence type="ECO:0000259" key="8">
    <source>
        <dbReference type="PROSITE" id="PS50217"/>
    </source>
</evidence>
<dbReference type="GO" id="GO:0000978">
    <property type="term" value="F:RNA polymerase II cis-regulatory region sequence-specific DNA binding"/>
    <property type="evidence" value="ECO:0007669"/>
    <property type="project" value="TreeGrafter"/>
</dbReference>
<evidence type="ECO:0000256" key="1">
    <source>
        <dbReference type="ARBA" id="ARBA00004123"/>
    </source>
</evidence>
<keyword evidence="3" id="KW-0238">DNA-binding</keyword>
<feature type="compositionally biased region" description="Polar residues" evidence="7">
    <location>
        <begin position="19"/>
        <end position="47"/>
    </location>
</feature>
<keyword evidence="5" id="KW-0539">Nucleus</keyword>
<name>A0AAD9BJL1_DISEL</name>
<sequence length="105" mass="11789">MAVTGDETETGTSGDLTACQLQNTGSSLPQGGAETSTQGIVKSANPSQKREHRLMKNREAARECRRKKKEYVKCLENRVAVLENQNKTLIEELRSLKDIYRHKVE</sequence>
<dbReference type="EMBL" id="JASDAP010000021">
    <property type="protein sequence ID" value="KAK1885120.1"/>
    <property type="molecule type" value="Genomic_DNA"/>
</dbReference>
<dbReference type="AlphaFoldDB" id="A0AAD9BJL1"/>
<dbReference type="PROSITE" id="PS50217">
    <property type="entry name" value="BZIP"/>
    <property type="match status" value="1"/>
</dbReference>
<dbReference type="InterPro" id="IPR046347">
    <property type="entry name" value="bZIP_sf"/>
</dbReference>
<feature type="region of interest" description="Disordered" evidence="7">
    <location>
        <begin position="1"/>
        <end position="61"/>
    </location>
</feature>
<keyword evidence="6" id="KW-0175">Coiled coil</keyword>
<feature type="coiled-coil region" evidence="6">
    <location>
        <begin position="65"/>
        <end position="99"/>
    </location>
</feature>
<dbReference type="Gene3D" id="1.20.5.170">
    <property type="match status" value="1"/>
</dbReference>
<dbReference type="GO" id="GO:0005667">
    <property type="term" value="C:transcription regulator complex"/>
    <property type="evidence" value="ECO:0007669"/>
    <property type="project" value="TreeGrafter"/>
</dbReference>